<dbReference type="EMBL" id="JAQJAN010000009">
    <property type="protein sequence ID" value="KAJ5720129.1"/>
    <property type="molecule type" value="Genomic_DNA"/>
</dbReference>
<reference evidence="2" key="2">
    <citation type="submission" date="2023-01" db="EMBL/GenBank/DDBJ databases">
        <authorList>
            <person name="Petersen C."/>
        </authorList>
    </citation>
    <scope>NUCLEOTIDE SEQUENCE</scope>
    <source>
        <strain evidence="2">IBT 17514</strain>
    </source>
</reference>
<proteinExistence type="predicted"/>
<sequence>MTATRRNHPEKLATRPDQLRAPISATKILKPGATKSKTSQLKPNPKRRRGRPFKMPQSTSLTVQPVEATPDNPTPLSPPPRRLSILEALPVEVIEHIFLYSLNINFTRASPVLAAAVSSERIYRLLILLAFWDDSGEHPVSAEIKRILSPVDYDYLGPLTRGRRSILQSQVFSCRWCTMERLLKQVPTLMVLTIHRKWLDTGIKMEPDELEALKQFMKREDESKLEFNAKGPLIFHFAQLLGPYANLQHLDRNPYHVYKLRITPMTQIEITSVKARIVNSFPALDLCAFPEKLLRGRKSGFTPQDVTFLEMLRMTSDNYKHIESPIIPCTDTIVNRTALHDGVYNAIETQNYNALISLLKIDEYVFRFKESNQGQPVFYTIPSKHFVQVTRVGREKNHLNVAFFEALLRASAESLPPTAQEVLQWSVDNVRLADQNPSVYNKMNSKFAYWLSNFMLRLPAQIDYAYDIPTGQLFTLGQLDLHDLEGCRFMDEVLQPHRGPFGNWTAESTFHLEGLWVKKPDSSKNH</sequence>
<comment type="caution">
    <text evidence="2">The sequence shown here is derived from an EMBL/GenBank/DDBJ whole genome shotgun (WGS) entry which is preliminary data.</text>
</comment>
<accession>A0AAD6MV89</accession>
<dbReference type="Proteomes" id="UP001215712">
    <property type="component" value="Unassembled WGS sequence"/>
</dbReference>
<evidence type="ECO:0008006" key="4">
    <source>
        <dbReference type="Google" id="ProtNLM"/>
    </source>
</evidence>
<keyword evidence="3" id="KW-1185">Reference proteome</keyword>
<reference evidence="2" key="1">
    <citation type="journal article" date="2023" name="IMA Fungus">
        <title>Comparative genomic study of the Penicillium genus elucidates a diverse pangenome and 15 lateral gene transfer events.</title>
        <authorList>
            <person name="Petersen C."/>
            <person name="Sorensen T."/>
            <person name="Nielsen M.R."/>
            <person name="Sondergaard T.E."/>
            <person name="Sorensen J.L."/>
            <person name="Fitzpatrick D.A."/>
            <person name="Frisvad J.C."/>
            <person name="Nielsen K.L."/>
        </authorList>
    </citation>
    <scope>NUCLEOTIDE SEQUENCE</scope>
    <source>
        <strain evidence="2">IBT 17514</strain>
    </source>
</reference>
<organism evidence="2 3">
    <name type="scientific">Penicillium malachiteum</name>
    <dbReference type="NCBI Taxonomy" id="1324776"/>
    <lineage>
        <taxon>Eukaryota</taxon>
        <taxon>Fungi</taxon>
        <taxon>Dikarya</taxon>
        <taxon>Ascomycota</taxon>
        <taxon>Pezizomycotina</taxon>
        <taxon>Eurotiomycetes</taxon>
        <taxon>Eurotiomycetidae</taxon>
        <taxon>Eurotiales</taxon>
        <taxon>Aspergillaceae</taxon>
        <taxon>Penicillium</taxon>
    </lineage>
</organism>
<evidence type="ECO:0000256" key="1">
    <source>
        <dbReference type="SAM" id="MobiDB-lite"/>
    </source>
</evidence>
<dbReference type="AlphaFoldDB" id="A0AAD6MV89"/>
<protein>
    <recommendedName>
        <fullName evidence="4">F-box domain-containing protein</fullName>
    </recommendedName>
</protein>
<feature type="region of interest" description="Disordered" evidence="1">
    <location>
        <begin position="1"/>
        <end position="79"/>
    </location>
</feature>
<evidence type="ECO:0000313" key="3">
    <source>
        <dbReference type="Proteomes" id="UP001215712"/>
    </source>
</evidence>
<name>A0AAD6MV89_9EURO</name>
<evidence type="ECO:0000313" key="2">
    <source>
        <dbReference type="EMBL" id="KAJ5720129.1"/>
    </source>
</evidence>
<feature type="compositionally biased region" description="Basic and acidic residues" evidence="1">
    <location>
        <begin position="7"/>
        <end position="18"/>
    </location>
</feature>
<gene>
    <name evidence="2" type="ORF">N7493_007007</name>
</gene>